<protein>
    <submittedName>
        <fullName evidence="1">Uncharacterized protein</fullName>
    </submittedName>
</protein>
<dbReference type="EMBL" id="JAUEPR010000074">
    <property type="protein sequence ID" value="KAK0467553.1"/>
    <property type="molecule type" value="Genomic_DNA"/>
</dbReference>
<sequence>MDSLILWVSAVIEVLEDGLNCNASTMACSSDVSMDYATTYLATVLPQYWKIVEWRFVGSEYLEMWQSKHPKKIHRLMDMLNGICEGHVVVMSWMGVECLKGDVWQQHHVWQNHVVGQQYSASRGTEGGVCMEERFGAAEREGFWMLNTVIINLEHNAAFLDVNFCFEMMYRVPASKVSKLRQESWPSKDFIHNTAICEGDKFCSKTMYQILASKELGKNPSAPDRATIC</sequence>
<evidence type="ECO:0000313" key="2">
    <source>
        <dbReference type="Proteomes" id="UP001175227"/>
    </source>
</evidence>
<accession>A0AA39NKX3</accession>
<dbReference type="AlphaFoldDB" id="A0AA39NKX3"/>
<reference evidence="1" key="1">
    <citation type="submission" date="2023-06" db="EMBL/GenBank/DDBJ databases">
        <authorList>
            <consortium name="Lawrence Berkeley National Laboratory"/>
            <person name="Ahrendt S."/>
            <person name="Sahu N."/>
            <person name="Indic B."/>
            <person name="Wong-Bajracharya J."/>
            <person name="Merenyi Z."/>
            <person name="Ke H.-M."/>
            <person name="Monk M."/>
            <person name="Kocsube S."/>
            <person name="Drula E."/>
            <person name="Lipzen A."/>
            <person name="Balint B."/>
            <person name="Henrissat B."/>
            <person name="Andreopoulos B."/>
            <person name="Martin F.M."/>
            <person name="Harder C.B."/>
            <person name="Rigling D."/>
            <person name="Ford K.L."/>
            <person name="Foster G.D."/>
            <person name="Pangilinan J."/>
            <person name="Papanicolaou A."/>
            <person name="Barry K."/>
            <person name="LaButti K."/>
            <person name="Viragh M."/>
            <person name="Koriabine M."/>
            <person name="Yan M."/>
            <person name="Riley R."/>
            <person name="Champramary S."/>
            <person name="Plett K.L."/>
            <person name="Tsai I.J."/>
            <person name="Slot J."/>
            <person name="Sipos G."/>
            <person name="Plett J."/>
            <person name="Nagy L.G."/>
            <person name="Grigoriev I.V."/>
        </authorList>
    </citation>
    <scope>NUCLEOTIDE SEQUENCE</scope>
    <source>
        <strain evidence="1">ICMP 16352</strain>
    </source>
</reference>
<dbReference type="Proteomes" id="UP001175227">
    <property type="component" value="Unassembled WGS sequence"/>
</dbReference>
<keyword evidence="2" id="KW-1185">Reference proteome</keyword>
<organism evidence="1 2">
    <name type="scientific">Armillaria novae-zelandiae</name>
    <dbReference type="NCBI Taxonomy" id="153914"/>
    <lineage>
        <taxon>Eukaryota</taxon>
        <taxon>Fungi</taxon>
        <taxon>Dikarya</taxon>
        <taxon>Basidiomycota</taxon>
        <taxon>Agaricomycotina</taxon>
        <taxon>Agaricomycetes</taxon>
        <taxon>Agaricomycetidae</taxon>
        <taxon>Agaricales</taxon>
        <taxon>Marasmiineae</taxon>
        <taxon>Physalacriaceae</taxon>
        <taxon>Armillaria</taxon>
    </lineage>
</organism>
<evidence type="ECO:0000313" key="1">
    <source>
        <dbReference type="EMBL" id="KAK0467553.1"/>
    </source>
</evidence>
<comment type="caution">
    <text evidence="1">The sequence shown here is derived from an EMBL/GenBank/DDBJ whole genome shotgun (WGS) entry which is preliminary data.</text>
</comment>
<proteinExistence type="predicted"/>
<name>A0AA39NKX3_9AGAR</name>
<gene>
    <name evidence="1" type="ORF">IW261DRAFT_1680190</name>
</gene>